<evidence type="ECO:0000313" key="2">
    <source>
        <dbReference type="EMBL" id="QHT78433.1"/>
    </source>
</evidence>
<feature type="region of interest" description="Disordered" evidence="1">
    <location>
        <begin position="218"/>
        <end position="240"/>
    </location>
</feature>
<proteinExistence type="predicted"/>
<protein>
    <submittedName>
        <fullName evidence="2">Uncharacterized protein</fullName>
    </submittedName>
</protein>
<dbReference type="EMBL" id="MN739931">
    <property type="protein sequence ID" value="QHT78433.1"/>
    <property type="molecule type" value="Genomic_DNA"/>
</dbReference>
<name>A0A6C0HEJ0_9ZZZZ</name>
<dbReference type="AlphaFoldDB" id="A0A6C0HEJ0"/>
<evidence type="ECO:0000256" key="1">
    <source>
        <dbReference type="SAM" id="MobiDB-lite"/>
    </source>
</evidence>
<organism evidence="2">
    <name type="scientific">viral metagenome</name>
    <dbReference type="NCBI Taxonomy" id="1070528"/>
    <lineage>
        <taxon>unclassified sequences</taxon>
        <taxon>metagenomes</taxon>
        <taxon>organismal metagenomes</taxon>
    </lineage>
</organism>
<sequence length="478" mass="53875">MGNSLSNTNTDTNNNNISAGGGREKRLGDALDYIASYYILTMDFQSLRKLYEKEYCDELIVLTSEIVNRYFSDIEIAHLASRVEQGAAADVGANASLPVASLPVASLPVASLPVASLPVAPLDKVLFLKKSDLVHLDELDSERKRELCNQIAKFYIKIAHLFSAILTTINPEYVYTDSSGKKVKRKLSEKSNIPADAVIETVNSNLCESRIDALKGEGSIPLEQEKRQESESQSEEEEEITIKPAICSMDIYTRRLEGASGEDSLEDAPGIPELMELYYDADYDYASGQFKGMTEETQRQFEEDLKRFYTVFTESETMPETVKKFSDIKLKDYRKNKVCEGRHPVFEREIKGKGTKNKLFADYANNLRQMVASVNEKQQELLETINKLFVYVKDPKNPEKEIIRVNPELTDSMLHDLVAETRTSIVELYLKCETDFVEGIKLYEAIVEAQILETAQSQISTLQSEAVKLYNPYSVTTA</sequence>
<reference evidence="2" key="1">
    <citation type="journal article" date="2020" name="Nature">
        <title>Giant virus diversity and host interactions through global metagenomics.</title>
        <authorList>
            <person name="Schulz F."/>
            <person name="Roux S."/>
            <person name="Paez-Espino D."/>
            <person name="Jungbluth S."/>
            <person name="Walsh D.A."/>
            <person name="Denef V.J."/>
            <person name="McMahon K.D."/>
            <person name="Konstantinidis K.T."/>
            <person name="Eloe-Fadrosh E.A."/>
            <person name="Kyrpides N.C."/>
            <person name="Woyke T."/>
        </authorList>
    </citation>
    <scope>NUCLEOTIDE SEQUENCE</scope>
    <source>
        <strain evidence="2">GVMAG-M-3300023179-91</strain>
    </source>
</reference>
<feature type="compositionally biased region" description="Low complexity" evidence="1">
    <location>
        <begin position="1"/>
        <end position="18"/>
    </location>
</feature>
<accession>A0A6C0HEJ0</accession>
<feature type="region of interest" description="Disordered" evidence="1">
    <location>
        <begin position="1"/>
        <end position="21"/>
    </location>
</feature>